<dbReference type="Pfam" id="PF01218">
    <property type="entry name" value="Coprogen_oxidas"/>
    <property type="match status" value="1"/>
</dbReference>
<comment type="similarity">
    <text evidence="2">Belongs to the aerobic coproporphyrinogen-III oxidase family.</text>
</comment>
<evidence type="ECO:0000256" key="6">
    <source>
        <dbReference type="ARBA" id="ARBA00023244"/>
    </source>
</evidence>
<evidence type="ECO:0000313" key="7">
    <source>
        <dbReference type="EMBL" id="MFC6881384.1"/>
    </source>
</evidence>
<dbReference type="RefSeq" id="WP_160822800.1">
    <property type="nucleotide sequence ID" value="NZ_JBHSXE010000001.1"/>
</dbReference>
<name>A0ABW2CIP3_9ACTN</name>
<keyword evidence="5 7" id="KW-0560">Oxidoreductase</keyword>
<accession>A0ABW2CIP3</accession>
<dbReference type="SUPFAM" id="SSF102886">
    <property type="entry name" value="Coproporphyrinogen III oxidase"/>
    <property type="match status" value="1"/>
</dbReference>
<protein>
    <recommendedName>
        <fullName evidence="4">coproporphyrinogen oxidase</fullName>
        <ecNumber evidence="4">1.3.3.3</ecNumber>
    </recommendedName>
</protein>
<keyword evidence="8" id="KW-1185">Reference proteome</keyword>
<proteinExistence type="inferred from homology"/>
<dbReference type="PIRSF" id="PIRSF000166">
    <property type="entry name" value="Coproporphyri_ox"/>
    <property type="match status" value="1"/>
</dbReference>
<sequence>MSDAETVHTTLRGHQDRLVAAFEELDGRARFRTAGWTRDGLGGGRARVLEGGRVFERAGVNVSLVEGDHVPSAVSRDRPHLADRAFRATGISMVLHPLNPYAPSFHANFRYFETDGGEWWFGGGMDLTPMYGFDDDAVHFHRTLKQWCARHELARYEEWKATCDEYFYIRHRREMRGIGGVFFDRVTADAPGPPASHVAFVEDGLAAILDAYPPIVARRAPMPYGDRERDWQLARRGRYAEFNLVYDRGTLFGLQTNANIEAVLMSMPPLARWGFDITPEPGSPESDVARFLQPHDWAGHGTPSLLQTG</sequence>
<reference evidence="8" key="1">
    <citation type="journal article" date="2019" name="Int. J. Syst. Evol. Microbiol.">
        <title>The Global Catalogue of Microorganisms (GCM) 10K type strain sequencing project: providing services to taxonomists for standard genome sequencing and annotation.</title>
        <authorList>
            <consortium name="The Broad Institute Genomics Platform"/>
            <consortium name="The Broad Institute Genome Sequencing Center for Infectious Disease"/>
            <person name="Wu L."/>
            <person name="Ma J."/>
        </authorList>
    </citation>
    <scope>NUCLEOTIDE SEQUENCE [LARGE SCALE GENOMIC DNA]</scope>
    <source>
        <strain evidence="8">JCM 3369</strain>
    </source>
</reference>
<evidence type="ECO:0000256" key="3">
    <source>
        <dbReference type="ARBA" id="ARBA00011738"/>
    </source>
</evidence>
<evidence type="ECO:0000256" key="1">
    <source>
        <dbReference type="ARBA" id="ARBA00005168"/>
    </source>
</evidence>
<evidence type="ECO:0000313" key="8">
    <source>
        <dbReference type="Proteomes" id="UP001596380"/>
    </source>
</evidence>
<keyword evidence="6" id="KW-0627">Porphyrin biosynthesis</keyword>
<evidence type="ECO:0000256" key="4">
    <source>
        <dbReference type="ARBA" id="ARBA00012869"/>
    </source>
</evidence>
<evidence type="ECO:0000256" key="5">
    <source>
        <dbReference type="ARBA" id="ARBA00023002"/>
    </source>
</evidence>
<dbReference type="PANTHER" id="PTHR10755:SF0">
    <property type="entry name" value="OXYGEN-DEPENDENT COPROPORPHYRINOGEN-III OXIDASE, MITOCHONDRIAL"/>
    <property type="match status" value="1"/>
</dbReference>
<dbReference type="InterPro" id="IPR001260">
    <property type="entry name" value="Coprogen_oxidase_aer"/>
</dbReference>
<comment type="caution">
    <text evidence="7">The sequence shown here is derived from an EMBL/GenBank/DDBJ whole genome shotgun (WGS) entry which is preliminary data.</text>
</comment>
<dbReference type="EC" id="1.3.3.3" evidence="4"/>
<dbReference type="PANTHER" id="PTHR10755">
    <property type="entry name" value="COPROPORPHYRINOGEN III OXIDASE, MITOCHONDRIAL"/>
    <property type="match status" value="1"/>
</dbReference>
<dbReference type="NCBIfam" id="NF003727">
    <property type="entry name" value="PRK05330.1"/>
    <property type="match status" value="1"/>
</dbReference>
<gene>
    <name evidence="7" type="primary">hemF</name>
    <name evidence="7" type="ORF">ACFQKB_16565</name>
</gene>
<dbReference type="Gene3D" id="3.40.1500.10">
    <property type="entry name" value="Coproporphyrinogen III oxidase, aerobic"/>
    <property type="match status" value="1"/>
</dbReference>
<comment type="subunit">
    <text evidence="3">Homodimer.</text>
</comment>
<comment type="pathway">
    <text evidence="1">Porphyrin-containing compound metabolism; protoporphyrin-IX biosynthesis; protoporphyrinogen-IX from coproporphyrinogen-III (O2 route): step 1/1.</text>
</comment>
<dbReference type="GO" id="GO:0004109">
    <property type="term" value="F:coproporphyrinogen oxidase activity"/>
    <property type="evidence" value="ECO:0007669"/>
    <property type="project" value="UniProtKB-EC"/>
</dbReference>
<dbReference type="Proteomes" id="UP001596380">
    <property type="component" value="Unassembled WGS sequence"/>
</dbReference>
<dbReference type="EMBL" id="JBHSXS010000008">
    <property type="protein sequence ID" value="MFC6881384.1"/>
    <property type="molecule type" value="Genomic_DNA"/>
</dbReference>
<dbReference type="InterPro" id="IPR036406">
    <property type="entry name" value="Coprogen_oxidase_aer_sf"/>
</dbReference>
<dbReference type="PRINTS" id="PR00073">
    <property type="entry name" value="COPRGNOXDASE"/>
</dbReference>
<organism evidence="7 8">
    <name type="scientific">Actinomadura yumaensis</name>
    <dbReference type="NCBI Taxonomy" id="111807"/>
    <lineage>
        <taxon>Bacteria</taxon>
        <taxon>Bacillati</taxon>
        <taxon>Actinomycetota</taxon>
        <taxon>Actinomycetes</taxon>
        <taxon>Streptosporangiales</taxon>
        <taxon>Thermomonosporaceae</taxon>
        <taxon>Actinomadura</taxon>
    </lineage>
</organism>
<evidence type="ECO:0000256" key="2">
    <source>
        <dbReference type="ARBA" id="ARBA00010644"/>
    </source>
</evidence>